<reference evidence="2 3" key="1">
    <citation type="submission" date="2021-06" db="EMBL/GenBank/DDBJ databases">
        <authorList>
            <person name="Palmer J.M."/>
        </authorList>
    </citation>
    <scope>NUCLEOTIDE SEQUENCE [LARGE SCALE GENOMIC DNA]</scope>
    <source>
        <strain evidence="2 3">CL_MEX2019</strain>
        <tissue evidence="2">Muscle</tissue>
    </source>
</reference>
<feature type="compositionally biased region" description="Low complexity" evidence="1">
    <location>
        <begin position="57"/>
        <end position="71"/>
    </location>
</feature>
<feature type="region of interest" description="Disordered" evidence="1">
    <location>
        <begin position="1"/>
        <end position="24"/>
    </location>
</feature>
<feature type="compositionally biased region" description="Polar residues" evidence="1">
    <location>
        <begin position="108"/>
        <end position="132"/>
    </location>
</feature>
<name>A0ABU7F6L2_9TELE</name>
<dbReference type="Proteomes" id="UP001352852">
    <property type="component" value="Unassembled WGS sequence"/>
</dbReference>
<feature type="compositionally biased region" description="Polar residues" evidence="1">
    <location>
        <begin position="489"/>
        <end position="501"/>
    </location>
</feature>
<organism evidence="2 3">
    <name type="scientific">Characodon lateralis</name>
    <dbReference type="NCBI Taxonomy" id="208331"/>
    <lineage>
        <taxon>Eukaryota</taxon>
        <taxon>Metazoa</taxon>
        <taxon>Chordata</taxon>
        <taxon>Craniata</taxon>
        <taxon>Vertebrata</taxon>
        <taxon>Euteleostomi</taxon>
        <taxon>Actinopterygii</taxon>
        <taxon>Neopterygii</taxon>
        <taxon>Teleostei</taxon>
        <taxon>Neoteleostei</taxon>
        <taxon>Acanthomorphata</taxon>
        <taxon>Ovalentaria</taxon>
        <taxon>Atherinomorphae</taxon>
        <taxon>Cyprinodontiformes</taxon>
        <taxon>Goodeidae</taxon>
        <taxon>Characodon</taxon>
    </lineage>
</organism>
<dbReference type="EMBL" id="JAHUTJ010075398">
    <property type="protein sequence ID" value="MED6294189.1"/>
    <property type="molecule type" value="Genomic_DNA"/>
</dbReference>
<feature type="compositionally biased region" description="Polar residues" evidence="1">
    <location>
        <begin position="139"/>
        <end position="159"/>
    </location>
</feature>
<feature type="compositionally biased region" description="Basic residues" evidence="1">
    <location>
        <begin position="408"/>
        <end position="417"/>
    </location>
</feature>
<proteinExistence type="predicted"/>
<sequence>LCSLAQHAKQETEIDSGNLKTKGIKQEEEEAAHVKLYSVAGDNKADDKPLTVSKMEVVASSTAETATETVSDQNLDTADKTQTGRSDGGASESSDSEVEEERKKPSTDTKTVPTEASVVASNEGKSSISASSDIERTSEPTQGDSDPINPSQLETQMRTSGPAEVSGSESEQEEENEEEQEPQAVINSPEVTKETCASEPIDAVQVATVCSSQETNVAELLEEEEEQLTAAERSVHAESVSDPTVEDTSNQAAEREAPPPADADSEIPQVARFEKTEEDDELKTPVATEDQSDASDPPAREAAEVQEDDDSCIILNIQTNEAAKQQPAELFGDPITARKKKSKKGSAETPWVDIAVTPSTDVAYTDTLSDSPLTSGSKKKKRKGKKRDEMANEEKNKNEVAEESQVAKPKKKAKKRKREDMEETIFPLENTSKKKKKKQQLTDGMKHKTEMDEGNSGNSAETRLRKKKKKREELQFKEAPAEGEKEQTKATADSNSSQLSSAKKKKHLRRKLSLKKRLKLRKKEMMRKAQSPKFHAGQTITGRKKQKQKQKETGKSPRPKTEINTEQEESSWKENQPPRRRRRRESVMDILDAPEEESEFPKKEKKKKTKMGEISPPDMVTQLPPAKKKKKDRLKIQLEDTDAPPAVSRKKKKPTKQLQ</sequence>
<feature type="compositionally biased region" description="Basic and acidic residues" evidence="1">
    <location>
        <begin position="549"/>
        <end position="563"/>
    </location>
</feature>
<protein>
    <submittedName>
        <fullName evidence="2">Uncharacterized protein</fullName>
    </submittedName>
</protein>
<evidence type="ECO:0000256" key="1">
    <source>
        <dbReference type="SAM" id="MobiDB-lite"/>
    </source>
</evidence>
<feature type="region of interest" description="Disordered" evidence="1">
    <location>
        <begin position="57"/>
        <end position="198"/>
    </location>
</feature>
<evidence type="ECO:0000313" key="2">
    <source>
        <dbReference type="EMBL" id="MED6294189.1"/>
    </source>
</evidence>
<keyword evidence="3" id="KW-1185">Reference proteome</keyword>
<feature type="compositionally biased region" description="Acidic residues" evidence="1">
    <location>
        <begin position="170"/>
        <end position="181"/>
    </location>
</feature>
<feature type="compositionally biased region" description="Polar residues" evidence="1">
    <location>
        <begin position="357"/>
        <end position="374"/>
    </location>
</feature>
<feature type="compositionally biased region" description="Basic residues" evidence="1">
    <location>
        <begin position="648"/>
        <end position="659"/>
    </location>
</feature>
<feature type="compositionally biased region" description="Polar residues" evidence="1">
    <location>
        <begin position="72"/>
        <end position="85"/>
    </location>
</feature>
<gene>
    <name evidence="2" type="ORF">CHARACLAT_018532</name>
</gene>
<feature type="compositionally biased region" description="Basic residues" evidence="1">
    <location>
        <begin position="502"/>
        <end position="525"/>
    </location>
</feature>
<feature type="compositionally biased region" description="Basic and acidic residues" evidence="1">
    <location>
        <begin position="471"/>
        <end position="488"/>
    </location>
</feature>
<evidence type="ECO:0000313" key="3">
    <source>
        <dbReference type="Proteomes" id="UP001352852"/>
    </source>
</evidence>
<feature type="non-terminal residue" evidence="2">
    <location>
        <position position="1"/>
    </location>
</feature>
<feature type="region of interest" description="Disordered" evidence="1">
    <location>
        <begin position="217"/>
        <end position="659"/>
    </location>
</feature>
<feature type="compositionally biased region" description="Basic and acidic residues" evidence="1">
    <location>
        <begin position="386"/>
        <end position="400"/>
    </location>
</feature>
<comment type="caution">
    <text evidence="2">The sequence shown here is derived from an EMBL/GenBank/DDBJ whole genome shotgun (WGS) entry which is preliminary data.</text>
</comment>
<accession>A0ABU7F6L2</accession>